<dbReference type="RefSeq" id="WP_109690423.1">
    <property type="nucleotide sequence ID" value="NZ_QGGL01000015.1"/>
</dbReference>
<comment type="caution">
    <text evidence="1">The sequence shown here is derived from an EMBL/GenBank/DDBJ whole genome shotgun (WGS) entry which is preliminary data.</text>
</comment>
<dbReference type="Proteomes" id="UP000245634">
    <property type="component" value="Unassembled WGS sequence"/>
</dbReference>
<dbReference type="OrthoDB" id="2680365at2"/>
<evidence type="ECO:0000313" key="1">
    <source>
        <dbReference type="EMBL" id="PWK08466.1"/>
    </source>
</evidence>
<dbReference type="EMBL" id="QGGL01000015">
    <property type="protein sequence ID" value="PWK08466.1"/>
    <property type="molecule type" value="Genomic_DNA"/>
</dbReference>
<proteinExistence type="predicted"/>
<organism evidence="1 2">
    <name type="scientific">Tumebacillus permanentifrigoris</name>
    <dbReference type="NCBI Taxonomy" id="378543"/>
    <lineage>
        <taxon>Bacteria</taxon>
        <taxon>Bacillati</taxon>
        <taxon>Bacillota</taxon>
        <taxon>Bacilli</taxon>
        <taxon>Bacillales</taxon>
        <taxon>Alicyclobacillaceae</taxon>
        <taxon>Tumebacillus</taxon>
    </lineage>
</organism>
<dbReference type="AlphaFoldDB" id="A0A316D578"/>
<accession>A0A316D578</accession>
<keyword evidence="2" id="KW-1185">Reference proteome</keyword>
<sequence length="74" mass="7760">MPIGGINVFAFKVNTVDKGTINIGPLFVQDWNGISKQNFGSGEANGDGNFQAAGATMIQDTDGLDTPIMKNSIV</sequence>
<protein>
    <submittedName>
        <fullName evidence="1">Spore germination protein GerPA/GerPF</fullName>
    </submittedName>
</protein>
<reference evidence="1 2" key="1">
    <citation type="submission" date="2018-05" db="EMBL/GenBank/DDBJ databases">
        <title>Genomic Encyclopedia of Type Strains, Phase IV (KMG-IV): sequencing the most valuable type-strain genomes for metagenomic binning, comparative biology and taxonomic classification.</title>
        <authorList>
            <person name="Goeker M."/>
        </authorList>
    </citation>
    <scope>NUCLEOTIDE SEQUENCE [LARGE SCALE GENOMIC DNA]</scope>
    <source>
        <strain evidence="1 2">DSM 18773</strain>
    </source>
</reference>
<gene>
    <name evidence="1" type="ORF">C7459_115126</name>
</gene>
<name>A0A316D578_9BACL</name>
<evidence type="ECO:0000313" key="2">
    <source>
        <dbReference type="Proteomes" id="UP000245634"/>
    </source>
</evidence>